<organism evidence="4 5">
    <name type="scientific">Candidatus Yanofskybacteria bacterium RIFCSPHIGHO2_01_FULL_39_8b</name>
    <dbReference type="NCBI Taxonomy" id="1802659"/>
    <lineage>
        <taxon>Bacteria</taxon>
        <taxon>Candidatus Yanofskyibacteriota</taxon>
    </lineage>
</organism>
<sequence length="133" mass="14928">MTENGKYLILLIDDDENLREIFRAKLEAADFEFAEAKNGEEGVKKVKKIRPDLVLMDVQMPKMNGIEALSKIKSDPEIAGTKVFFLTNYGETNTADAPLDDRFAKDIGAVGHLRKTDDLNKILERIKQELSGS</sequence>
<feature type="domain" description="Response regulatory" evidence="3">
    <location>
        <begin position="8"/>
        <end position="130"/>
    </location>
</feature>
<dbReference type="Gene3D" id="3.40.50.2300">
    <property type="match status" value="1"/>
</dbReference>
<name>A0A1F8EI45_9BACT</name>
<dbReference type="EMBL" id="MGIZ01000011">
    <property type="protein sequence ID" value="OGM99715.1"/>
    <property type="molecule type" value="Genomic_DNA"/>
</dbReference>
<protein>
    <recommendedName>
        <fullName evidence="3">Response regulatory domain-containing protein</fullName>
    </recommendedName>
</protein>
<evidence type="ECO:0000259" key="3">
    <source>
        <dbReference type="PROSITE" id="PS50110"/>
    </source>
</evidence>
<dbReference type="SUPFAM" id="SSF52172">
    <property type="entry name" value="CheY-like"/>
    <property type="match status" value="1"/>
</dbReference>
<dbReference type="PROSITE" id="PS50110">
    <property type="entry name" value="RESPONSE_REGULATORY"/>
    <property type="match status" value="1"/>
</dbReference>
<dbReference type="AlphaFoldDB" id="A0A1F8EI45"/>
<dbReference type="InterPro" id="IPR011006">
    <property type="entry name" value="CheY-like_superfamily"/>
</dbReference>
<dbReference type="Pfam" id="PF00072">
    <property type="entry name" value="Response_reg"/>
    <property type="match status" value="1"/>
</dbReference>
<reference evidence="4 5" key="1">
    <citation type="journal article" date="2016" name="Nat. Commun.">
        <title>Thousands of microbial genomes shed light on interconnected biogeochemical processes in an aquifer system.</title>
        <authorList>
            <person name="Anantharaman K."/>
            <person name="Brown C.T."/>
            <person name="Hug L.A."/>
            <person name="Sharon I."/>
            <person name="Castelle C.J."/>
            <person name="Probst A.J."/>
            <person name="Thomas B.C."/>
            <person name="Singh A."/>
            <person name="Wilkins M.J."/>
            <person name="Karaoz U."/>
            <person name="Brodie E.L."/>
            <person name="Williams K.H."/>
            <person name="Hubbard S.S."/>
            <person name="Banfield J.F."/>
        </authorList>
    </citation>
    <scope>NUCLEOTIDE SEQUENCE [LARGE SCALE GENOMIC DNA]</scope>
</reference>
<dbReference type="GO" id="GO:0000160">
    <property type="term" value="P:phosphorelay signal transduction system"/>
    <property type="evidence" value="ECO:0007669"/>
    <property type="project" value="InterPro"/>
</dbReference>
<evidence type="ECO:0000256" key="1">
    <source>
        <dbReference type="ARBA" id="ARBA00022553"/>
    </source>
</evidence>
<evidence type="ECO:0000256" key="2">
    <source>
        <dbReference type="PROSITE-ProRule" id="PRU00169"/>
    </source>
</evidence>
<dbReference type="InterPro" id="IPR058245">
    <property type="entry name" value="NreC/VraR/RcsB-like_REC"/>
</dbReference>
<dbReference type="Proteomes" id="UP000177594">
    <property type="component" value="Unassembled WGS sequence"/>
</dbReference>
<dbReference type="PANTHER" id="PTHR44591:SF23">
    <property type="entry name" value="CHEY SUBFAMILY"/>
    <property type="match status" value="1"/>
</dbReference>
<proteinExistence type="predicted"/>
<gene>
    <name evidence="4" type="ORF">A2817_02510</name>
</gene>
<keyword evidence="1 2" id="KW-0597">Phosphoprotein</keyword>
<accession>A0A1F8EI45</accession>
<dbReference type="SMART" id="SM00448">
    <property type="entry name" value="REC"/>
    <property type="match status" value="1"/>
</dbReference>
<comment type="caution">
    <text evidence="4">The sequence shown here is derived from an EMBL/GenBank/DDBJ whole genome shotgun (WGS) entry which is preliminary data.</text>
</comment>
<dbReference type="InterPro" id="IPR050595">
    <property type="entry name" value="Bact_response_regulator"/>
</dbReference>
<evidence type="ECO:0000313" key="4">
    <source>
        <dbReference type="EMBL" id="OGM99715.1"/>
    </source>
</evidence>
<dbReference type="CDD" id="cd17535">
    <property type="entry name" value="REC_NarL-like"/>
    <property type="match status" value="1"/>
</dbReference>
<feature type="modified residue" description="4-aspartylphosphate" evidence="2">
    <location>
        <position position="57"/>
    </location>
</feature>
<evidence type="ECO:0000313" key="5">
    <source>
        <dbReference type="Proteomes" id="UP000177594"/>
    </source>
</evidence>
<dbReference type="InterPro" id="IPR001789">
    <property type="entry name" value="Sig_transdc_resp-reg_receiver"/>
</dbReference>
<dbReference type="PANTHER" id="PTHR44591">
    <property type="entry name" value="STRESS RESPONSE REGULATOR PROTEIN 1"/>
    <property type="match status" value="1"/>
</dbReference>